<dbReference type="Ensembl" id="ENSDLAT00005027112.2">
    <property type="protein sequence ID" value="ENSDLAP00005025379.1"/>
    <property type="gene ID" value="ENSDLAG00005011549.2"/>
</dbReference>
<dbReference type="Proteomes" id="UP000694389">
    <property type="component" value="Unassembled WGS sequence"/>
</dbReference>
<proteinExistence type="predicted"/>
<evidence type="ECO:0000256" key="1">
    <source>
        <dbReference type="SAM" id="Phobius"/>
    </source>
</evidence>
<keyword evidence="1" id="KW-0472">Membrane</keyword>
<name>A0A8C4GQV0_DICLA</name>
<evidence type="ECO:0000313" key="3">
    <source>
        <dbReference type="Proteomes" id="UP000694389"/>
    </source>
</evidence>
<keyword evidence="1" id="KW-1133">Transmembrane helix</keyword>
<reference evidence="2" key="1">
    <citation type="submission" date="2025-08" db="UniProtKB">
        <authorList>
            <consortium name="Ensembl"/>
        </authorList>
    </citation>
    <scope>IDENTIFICATION</scope>
</reference>
<protein>
    <submittedName>
        <fullName evidence="2">Uncharacterized protein</fullName>
    </submittedName>
</protein>
<evidence type="ECO:0000313" key="2">
    <source>
        <dbReference type="Ensembl" id="ENSDLAP00005025379.1"/>
    </source>
</evidence>
<organism evidence="2 3">
    <name type="scientific">Dicentrarchus labrax</name>
    <name type="common">European seabass</name>
    <name type="synonym">Morone labrax</name>
    <dbReference type="NCBI Taxonomy" id="13489"/>
    <lineage>
        <taxon>Eukaryota</taxon>
        <taxon>Metazoa</taxon>
        <taxon>Chordata</taxon>
        <taxon>Craniata</taxon>
        <taxon>Vertebrata</taxon>
        <taxon>Euteleostomi</taxon>
        <taxon>Actinopterygii</taxon>
        <taxon>Neopterygii</taxon>
        <taxon>Teleostei</taxon>
        <taxon>Neoteleostei</taxon>
        <taxon>Acanthomorphata</taxon>
        <taxon>Eupercaria</taxon>
        <taxon>Moronidae</taxon>
        <taxon>Dicentrarchus</taxon>
    </lineage>
</organism>
<keyword evidence="3" id="KW-1185">Reference proteome</keyword>
<sequence length="79" mass="8709">MLLPFHVKTLHLTCKSGRSFSLSEFECGHQVSRTDTGLLISPTTAYIIVSVILLNVTQLYSQMEYNIEMCEVAGIGGQS</sequence>
<accession>A0A8C4GQV0</accession>
<feature type="transmembrane region" description="Helical" evidence="1">
    <location>
        <begin position="38"/>
        <end position="56"/>
    </location>
</feature>
<dbReference type="AlphaFoldDB" id="A0A8C4GQV0"/>
<keyword evidence="1" id="KW-0812">Transmembrane</keyword>
<reference evidence="2" key="2">
    <citation type="submission" date="2025-09" db="UniProtKB">
        <authorList>
            <consortium name="Ensembl"/>
        </authorList>
    </citation>
    <scope>IDENTIFICATION</scope>
</reference>